<dbReference type="InterPro" id="IPR036269">
    <property type="entry name" value="Rho_N_sf"/>
</dbReference>
<dbReference type="Proteomes" id="UP001231189">
    <property type="component" value="Unassembled WGS sequence"/>
</dbReference>
<keyword evidence="4" id="KW-1185">Reference proteome</keyword>
<dbReference type="PANTHER" id="PTHR34449">
    <property type="entry name" value="RHO TERMINATION FACTOR"/>
    <property type="match status" value="1"/>
</dbReference>
<name>A0AAD8RJ82_LOLMU</name>
<dbReference type="Pfam" id="PF07498">
    <property type="entry name" value="Rho_N"/>
    <property type="match status" value="1"/>
</dbReference>
<organism evidence="3 4">
    <name type="scientific">Lolium multiflorum</name>
    <name type="common">Italian ryegrass</name>
    <name type="synonym">Lolium perenne subsp. multiflorum</name>
    <dbReference type="NCBI Taxonomy" id="4521"/>
    <lineage>
        <taxon>Eukaryota</taxon>
        <taxon>Viridiplantae</taxon>
        <taxon>Streptophyta</taxon>
        <taxon>Embryophyta</taxon>
        <taxon>Tracheophyta</taxon>
        <taxon>Spermatophyta</taxon>
        <taxon>Magnoliopsida</taxon>
        <taxon>Liliopsida</taxon>
        <taxon>Poales</taxon>
        <taxon>Poaceae</taxon>
        <taxon>BOP clade</taxon>
        <taxon>Pooideae</taxon>
        <taxon>Poodae</taxon>
        <taxon>Poeae</taxon>
        <taxon>Poeae Chloroplast Group 2 (Poeae type)</taxon>
        <taxon>Loliodinae</taxon>
        <taxon>Loliinae</taxon>
        <taxon>Lolium</taxon>
    </lineage>
</organism>
<dbReference type="SMART" id="SM00959">
    <property type="entry name" value="Rho_N"/>
    <property type="match status" value="1"/>
</dbReference>
<feature type="compositionally biased region" description="Basic and acidic residues" evidence="1">
    <location>
        <begin position="171"/>
        <end position="189"/>
    </location>
</feature>
<feature type="region of interest" description="Disordered" evidence="1">
    <location>
        <begin position="80"/>
        <end position="267"/>
    </location>
</feature>
<dbReference type="PANTHER" id="PTHR34449:SF5">
    <property type="entry name" value="ATP BINDING _ ATPASE"/>
    <property type="match status" value="1"/>
</dbReference>
<feature type="region of interest" description="Disordered" evidence="1">
    <location>
        <begin position="298"/>
        <end position="322"/>
    </location>
</feature>
<dbReference type="SUPFAM" id="SSF68912">
    <property type="entry name" value="Rho N-terminal domain-like"/>
    <property type="match status" value="1"/>
</dbReference>
<proteinExistence type="predicted"/>
<feature type="compositionally biased region" description="Basic residues" evidence="1">
    <location>
        <begin position="96"/>
        <end position="106"/>
    </location>
</feature>
<feature type="compositionally biased region" description="Acidic residues" evidence="1">
    <location>
        <begin position="113"/>
        <end position="123"/>
    </location>
</feature>
<reference evidence="3" key="1">
    <citation type="submission" date="2023-07" db="EMBL/GenBank/DDBJ databases">
        <title>A chromosome-level genome assembly of Lolium multiflorum.</title>
        <authorList>
            <person name="Chen Y."/>
            <person name="Copetti D."/>
            <person name="Kolliker R."/>
            <person name="Studer B."/>
        </authorList>
    </citation>
    <scope>NUCLEOTIDE SEQUENCE</scope>
    <source>
        <strain evidence="3">02402/16</strain>
        <tissue evidence="3">Leaf</tissue>
    </source>
</reference>
<evidence type="ECO:0000259" key="2">
    <source>
        <dbReference type="SMART" id="SM00959"/>
    </source>
</evidence>
<dbReference type="GO" id="GO:0006353">
    <property type="term" value="P:DNA-templated transcription termination"/>
    <property type="evidence" value="ECO:0007669"/>
    <property type="project" value="InterPro"/>
</dbReference>
<protein>
    <recommendedName>
        <fullName evidence="2">Rho termination factor-like N-terminal domain-containing protein</fullName>
    </recommendedName>
</protein>
<feature type="compositionally biased region" description="Polar residues" evidence="1">
    <location>
        <begin position="135"/>
        <end position="146"/>
    </location>
</feature>
<feature type="compositionally biased region" description="Polar residues" evidence="1">
    <location>
        <begin position="216"/>
        <end position="233"/>
    </location>
</feature>
<dbReference type="EMBL" id="JAUUTY010000006">
    <property type="protein sequence ID" value="KAK1621237.1"/>
    <property type="molecule type" value="Genomic_DNA"/>
</dbReference>
<dbReference type="InterPro" id="IPR011112">
    <property type="entry name" value="Rho-like_N"/>
</dbReference>
<accession>A0AAD8RJ82</accession>
<comment type="caution">
    <text evidence="3">The sequence shown here is derived from an EMBL/GenBank/DDBJ whole genome shotgun (WGS) entry which is preliminary data.</text>
</comment>
<gene>
    <name evidence="3" type="ORF">QYE76_026754</name>
</gene>
<feature type="domain" description="Rho termination factor-like N-terminal" evidence="2">
    <location>
        <begin position="385"/>
        <end position="421"/>
    </location>
</feature>
<sequence>MPVRSTAAAGGWPPRARFPLVSAALRSSGAQHSTTCRGSSGASVRATLPVYHVDCRFPPGSCFLSKSPILGPSTVSLACGASPNNHRPRNPDISRQQKRGSARGKSKPYQERDDTENNDEFDSDTAFSKNGPPISLTSNSRPQATSVPGEREKEIVELFKRVQTQLRARGKGREDKKPEPAKSQGERGSVDSLLNLLRKHSVDQRRKTSDEKEQSFDQTWRNNDSGNKQSSRIFGTKNDAQEVQKPPPATFQRPPSSFRRRSPVPGVKFQLVTNPDADAGAGAKSIVNGKADAVLKAKTPPVVEEETAPDGPDSSVPLYEPDSVIEEPEDASLDEFVVSDDESDPLDTDELLADEYVEHLEISDVTDSIASQDNGLESSPAEVSDLSSLKVTELRELAKSRGLRGYSKMKKSELVSVLSDTA</sequence>
<feature type="compositionally biased region" description="Basic and acidic residues" evidence="1">
    <location>
        <begin position="200"/>
        <end position="215"/>
    </location>
</feature>
<feature type="compositionally biased region" description="Basic and acidic residues" evidence="1">
    <location>
        <begin position="149"/>
        <end position="160"/>
    </location>
</feature>
<evidence type="ECO:0000256" key="1">
    <source>
        <dbReference type="SAM" id="MobiDB-lite"/>
    </source>
</evidence>
<dbReference type="Gene3D" id="1.10.720.10">
    <property type="match status" value="1"/>
</dbReference>
<dbReference type="AlphaFoldDB" id="A0AAD8RJ82"/>
<evidence type="ECO:0000313" key="3">
    <source>
        <dbReference type="EMBL" id="KAK1621237.1"/>
    </source>
</evidence>
<evidence type="ECO:0000313" key="4">
    <source>
        <dbReference type="Proteomes" id="UP001231189"/>
    </source>
</evidence>